<accession>A0A100IJN5</accession>
<dbReference type="VEuPathDB" id="FungiDB:ATCC64974_19140"/>
<evidence type="ECO:0000313" key="2">
    <source>
        <dbReference type="EMBL" id="GAQ42497.1"/>
    </source>
</evidence>
<dbReference type="VEuPathDB" id="FungiDB:M747DRAFT_346754"/>
<sequence>MRGYSLLVVLVFYTTIINIAHAAPIYATEDVATNNLANRAPPVAGSSKSNPISGVMEVKRDNALPFDGDCYAILCLGKEPIFQRDGTESNEKRKDAGVKKYFPGGKGAGPFRNPTAAKVKIRQSIRVSRGVSIRINYSGWAILFLVTTESQRSQGGSINSFYNRYDIKSAHQGKNSWFEITGWTGELGPYCKALNNNNAKPNKNDAICEPGSNGKGKWGFDVGEYAYTYDGHSYQKAQGSK</sequence>
<feature type="signal peptide" evidence="1">
    <location>
        <begin position="1"/>
        <end position="22"/>
    </location>
</feature>
<gene>
    <name evidence="2" type="ORF">ABL_05158</name>
</gene>
<dbReference type="EMBL" id="BCMY01000007">
    <property type="protein sequence ID" value="GAQ42497.1"/>
    <property type="molecule type" value="Genomic_DNA"/>
</dbReference>
<feature type="chain" id="PRO_5007087470" evidence="1">
    <location>
        <begin position="23"/>
        <end position="241"/>
    </location>
</feature>
<evidence type="ECO:0000313" key="3">
    <source>
        <dbReference type="Proteomes" id="UP000068243"/>
    </source>
</evidence>
<comment type="caution">
    <text evidence="2">The sequence shown here is derived from an EMBL/GenBank/DDBJ whole genome shotgun (WGS) entry which is preliminary data.</text>
</comment>
<evidence type="ECO:0000256" key="1">
    <source>
        <dbReference type="SAM" id="SignalP"/>
    </source>
</evidence>
<reference evidence="3" key="1">
    <citation type="journal article" date="2016" name="Genome Announc.">
        <title>Draft genome sequence of Aspergillus niger strain An76.</title>
        <authorList>
            <person name="Gong W."/>
            <person name="Cheng Z."/>
            <person name="Zhang H."/>
            <person name="Liu L."/>
            <person name="Gao P."/>
            <person name="Wang L."/>
        </authorList>
    </citation>
    <scope>NUCLEOTIDE SEQUENCE [LARGE SCALE GENOMIC DNA]</scope>
    <source>
        <strain evidence="3">An76</strain>
    </source>
</reference>
<proteinExistence type="predicted"/>
<keyword evidence="1" id="KW-0732">Signal</keyword>
<dbReference type="AlphaFoldDB" id="A0A100IJN5"/>
<dbReference type="VEuPathDB" id="FungiDB:ASPNIDRAFT2_1178611"/>
<dbReference type="OMA" id="EITGWTG"/>
<dbReference type="Proteomes" id="UP000068243">
    <property type="component" value="Unassembled WGS sequence"/>
</dbReference>
<name>A0A100IJN5_ASPNG</name>
<protein>
    <submittedName>
        <fullName evidence="2">Uncharacterized protein</fullName>
    </submittedName>
</protein>
<organism evidence="2 3">
    <name type="scientific">Aspergillus niger</name>
    <dbReference type="NCBI Taxonomy" id="5061"/>
    <lineage>
        <taxon>Eukaryota</taxon>
        <taxon>Fungi</taxon>
        <taxon>Dikarya</taxon>
        <taxon>Ascomycota</taxon>
        <taxon>Pezizomycotina</taxon>
        <taxon>Eurotiomycetes</taxon>
        <taxon>Eurotiomycetidae</taxon>
        <taxon>Eurotiales</taxon>
        <taxon>Aspergillaceae</taxon>
        <taxon>Aspergillus</taxon>
        <taxon>Aspergillus subgen. Circumdati</taxon>
    </lineage>
</organism>
<dbReference type="OrthoDB" id="2748312at2759"/>